<gene>
    <name evidence="1" type="ordered locus">RD1_3836</name>
</gene>
<accession>Q161P4</accession>
<evidence type="ECO:0000313" key="1">
    <source>
        <dbReference type="EMBL" id="ABG33299.1"/>
    </source>
</evidence>
<dbReference type="KEGG" id="rde:RD1_3836"/>
<dbReference type="STRING" id="375451.RD1_3836"/>
<reference evidence="1 2" key="1">
    <citation type="journal article" date="2007" name="J. Bacteriol.">
        <title>The complete genome sequence of Roseobacter denitrificans reveals a mixotrophic rather than photosynthetic metabolism.</title>
        <authorList>
            <person name="Swingley W.D."/>
            <person name="Sadekar S."/>
            <person name="Mastrian S.D."/>
            <person name="Matthies H.J."/>
            <person name="Hao J."/>
            <person name="Ramos H."/>
            <person name="Acharya C.R."/>
            <person name="Conrad A.L."/>
            <person name="Taylor H.L."/>
            <person name="Dejesa L.C."/>
            <person name="Shah M.K."/>
            <person name="O'huallachain M.E."/>
            <person name="Lince M.T."/>
            <person name="Blankenship R.E."/>
            <person name="Beatty J.T."/>
            <person name="Touchman J.W."/>
        </authorList>
    </citation>
    <scope>NUCLEOTIDE SEQUENCE [LARGE SCALE GENOMIC DNA]</scope>
    <source>
        <strain evidence="2">ATCC 33942 / OCh 114</strain>
    </source>
</reference>
<dbReference type="EMBL" id="CP000362">
    <property type="protein sequence ID" value="ABG33299.1"/>
    <property type="molecule type" value="Genomic_DNA"/>
</dbReference>
<dbReference type="HOGENOM" id="CLU_3295786_0_0_5"/>
<keyword evidence="2" id="KW-1185">Reference proteome</keyword>
<sequence length="40" mass="4585">MPFHAPRNGLINASDNFWLHTGAMDACVIPLPWQYKVMIE</sequence>
<proteinExistence type="predicted"/>
<protein>
    <submittedName>
        <fullName evidence="1">Uncharacterized protein</fullName>
    </submittedName>
</protein>
<evidence type="ECO:0000313" key="2">
    <source>
        <dbReference type="Proteomes" id="UP000007029"/>
    </source>
</evidence>
<dbReference type="Proteomes" id="UP000007029">
    <property type="component" value="Chromosome"/>
</dbReference>
<organism evidence="1 2">
    <name type="scientific">Roseobacter denitrificans (strain ATCC 33942 / OCh 114)</name>
    <name type="common">Erythrobacter sp. (strain OCh 114)</name>
    <name type="synonym">Roseobacter denitrificans</name>
    <dbReference type="NCBI Taxonomy" id="375451"/>
    <lineage>
        <taxon>Bacteria</taxon>
        <taxon>Pseudomonadati</taxon>
        <taxon>Pseudomonadota</taxon>
        <taxon>Alphaproteobacteria</taxon>
        <taxon>Rhodobacterales</taxon>
        <taxon>Roseobacteraceae</taxon>
        <taxon>Roseobacter</taxon>
    </lineage>
</organism>
<dbReference type="AlphaFoldDB" id="Q161P4"/>
<name>Q161P4_ROSDO</name>